<comment type="caution">
    <text evidence="1">The sequence shown here is derived from an EMBL/GenBank/DDBJ whole genome shotgun (WGS) entry which is preliminary data.</text>
</comment>
<sequence>MLQIVFQRGAVHVAQIVDILQIQAADQAVRPEQRRLHHQIGGAGIAEVGAQQLAFDPRQVLRTVLLQIF</sequence>
<keyword evidence="2" id="KW-1185">Reference proteome</keyword>
<organism evidence="1 2">
    <name type="scientific">Pseudogulbenkiania ferrooxidans EGD-HP2</name>
    <dbReference type="NCBI Taxonomy" id="1388764"/>
    <lineage>
        <taxon>Bacteria</taxon>
        <taxon>Pseudomonadati</taxon>
        <taxon>Pseudomonadota</taxon>
        <taxon>Betaproteobacteria</taxon>
        <taxon>Neisseriales</taxon>
        <taxon>Chromobacteriaceae</taxon>
        <taxon>Pseudogulbenkiania</taxon>
    </lineage>
</organism>
<name>A0ABN0N805_9NEIS</name>
<dbReference type="Proteomes" id="UP000016426">
    <property type="component" value="Unassembled WGS sequence"/>
</dbReference>
<evidence type="ECO:0000313" key="1">
    <source>
        <dbReference type="EMBL" id="ERE08065.1"/>
    </source>
</evidence>
<protein>
    <submittedName>
        <fullName evidence="1">Uncharacterized protein</fullName>
    </submittedName>
</protein>
<reference evidence="1 2" key="1">
    <citation type="journal article" date="2013" name="Genome Announc.">
        <title>Genome Sequence of the Pigment-Producing Bacterium Pseudogulbenkiania ferrooxidans, Isolated from Loktak Lake.</title>
        <authorList>
            <person name="Puranik S."/>
            <person name="Talkal R."/>
            <person name="Qureshi A."/>
            <person name="Khardenavis A."/>
            <person name="Kapley A."/>
            <person name="Purohit H.J."/>
        </authorList>
    </citation>
    <scope>NUCLEOTIDE SEQUENCE [LARGE SCALE GENOMIC DNA]</scope>
    <source>
        <strain evidence="1 2">EGD-HP2</strain>
    </source>
</reference>
<accession>A0ABN0N805</accession>
<evidence type="ECO:0000313" key="2">
    <source>
        <dbReference type="Proteomes" id="UP000016426"/>
    </source>
</evidence>
<gene>
    <name evidence="1" type="ORF">O166_05855</name>
</gene>
<dbReference type="EMBL" id="AVPH01000190">
    <property type="protein sequence ID" value="ERE08065.1"/>
    <property type="molecule type" value="Genomic_DNA"/>
</dbReference>
<proteinExistence type="predicted"/>